<dbReference type="InterPro" id="IPR050553">
    <property type="entry name" value="Thioredoxin_ResA/DsbE_sf"/>
</dbReference>
<dbReference type="CDD" id="cd02966">
    <property type="entry name" value="TlpA_like_family"/>
    <property type="match status" value="1"/>
</dbReference>
<proteinExistence type="predicted"/>
<organism evidence="2 3">
    <name type="scientific">Neolewinella maritima</name>
    <dbReference type="NCBI Taxonomy" id="1383882"/>
    <lineage>
        <taxon>Bacteria</taxon>
        <taxon>Pseudomonadati</taxon>
        <taxon>Bacteroidota</taxon>
        <taxon>Saprospiria</taxon>
        <taxon>Saprospirales</taxon>
        <taxon>Lewinellaceae</taxon>
        <taxon>Neolewinella</taxon>
    </lineage>
</organism>
<dbReference type="InterPro" id="IPR013766">
    <property type="entry name" value="Thioredoxin_domain"/>
</dbReference>
<reference evidence="2" key="1">
    <citation type="submission" date="2021-12" db="EMBL/GenBank/DDBJ databases">
        <authorList>
            <person name="Rodrigo-Torres L."/>
            <person name="Arahal R. D."/>
            <person name="Lucena T."/>
        </authorList>
    </citation>
    <scope>NUCLEOTIDE SEQUENCE</scope>
    <source>
        <strain evidence="2">CECT 8419</strain>
    </source>
</reference>
<gene>
    <name evidence="2" type="primary">resA_2</name>
    <name evidence="2" type="ORF">LEM8419_00845</name>
</gene>
<dbReference type="InterPro" id="IPR036249">
    <property type="entry name" value="Thioredoxin-like_sf"/>
</dbReference>
<dbReference type="Proteomes" id="UP000837803">
    <property type="component" value="Unassembled WGS sequence"/>
</dbReference>
<evidence type="ECO:0000313" key="2">
    <source>
        <dbReference type="EMBL" id="CAH0999545.1"/>
    </source>
</evidence>
<accession>A0ABM9AY16</accession>
<dbReference type="PROSITE" id="PS51352">
    <property type="entry name" value="THIOREDOXIN_2"/>
    <property type="match status" value="1"/>
</dbReference>
<dbReference type="PANTHER" id="PTHR42852:SF17">
    <property type="entry name" value="THIOREDOXIN-LIKE PROTEIN HI_1115"/>
    <property type="match status" value="1"/>
</dbReference>
<evidence type="ECO:0000313" key="3">
    <source>
        <dbReference type="Proteomes" id="UP000837803"/>
    </source>
</evidence>
<dbReference type="PANTHER" id="PTHR42852">
    <property type="entry name" value="THIOL:DISULFIDE INTERCHANGE PROTEIN DSBE"/>
    <property type="match status" value="1"/>
</dbReference>
<dbReference type="Gene3D" id="3.40.30.10">
    <property type="entry name" value="Glutaredoxin"/>
    <property type="match status" value="1"/>
</dbReference>
<dbReference type="SUPFAM" id="SSF52833">
    <property type="entry name" value="Thioredoxin-like"/>
    <property type="match status" value="1"/>
</dbReference>
<name>A0ABM9AY16_9BACT</name>
<dbReference type="InterPro" id="IPR000866">
    <property type="entry name" value="AhpC/TSA"/>
</dbReference>
<feature type="domain" description="Thioredoxin" evidence="1">
    <location>
        <begin position="19"/>
        <end position="177"/>
    </location>
</feature>
<sequence length="178" mass="20196">MRYMLLLYGLVVLPACDPPAPAVTAPVSSLLAPDPLAGDIPRVYDRYEALAPILAQRNDTTYLINFWATWCKPCLDELPLLQELSDETDGPLRLILISLDTDTAAIARIPDYLARRGIDLPTVVLTDDRQDWKTALDEHWDGTLPTSFIYRNELRYIYRRNFRTLPDVREAVRPLLGG</sequence>
<keyword evidence="3" id="KW-1185">Reference proteome</keyword>
<dbReference type="EMBL" id="CAKLPZ010000001">
    <property type="protein sequence ID" value="CAH0999545.1"/>
    <property type="molecule type" value="Genomic_DNA"/>
</dbReference>
<comment type="caution">
    <text evidence="2">The sequence shown here is derived from an EMBL/GenBank/DDBJ whole genome shotgun (WGS) entry which is preliminary data.</text>
</comment>
<protein>
    <submittedName>
        <fullName evidence="2">Thiol-disulfide oxidoreductase ResA</fullName>
    </submittedName>
</protein>
<dbReference type="Pfam" id="PF00578">
    <property type="entry name" value="AhpC-TSA"/>
    <property type="match status" value="1"/>
</dbReference>
<evidence type="ECO:0000259" key="1">
    <source>
        <dbReference type="PROSITE" id="PS51352"/>
    </source>
</evidence>